<dbReference type="Pfam" id="PF06620">
    <property type="entry name" value="DUF1150"/>
    <property type="match status" value="1"/>
</dbReference>
<name>A0A0L6CT85_9RHOB</name>
<evidence type="ECO:0000313" key="1">
    <source>
        <dbReference type="EMBL" id="KNX40905.1"/>
    </source>
</evidence>
<dbReference type="PATRIC" id="fig|74031.6.peg.2572"/>
<dbReference type="OrthoDB" id="7205167at2"/>
<dbReference type="InterPro" id="IPR009531">
    <property type="entry name" value="DUF1150"/>
</dbReference>
<keyword evidence="2" id="KW-1185">Reference proteome</keyword>
<evidence type="ECO:0000313" key="2">
    <source>
        <dbReference type="Proteomes" id="UP000037046"/>
    </source>
</evidence>
<evidence type="ECO:0008006" key="3">
    <source>
        <dbReference type="Google" id="ProtNLM"/>
    </source>
</evidence>
<protein>
    <recommendedName>
        <fullName evidence="3">DUF1150 domain-containing protein</fullName>
    </recommendedName>
</protein>
<dbReference type="STRING" id="74031.SAMN04488077_12125"/>
<dbReference type="EMBL" id="LGVV01000036">
    <property type="protein sequence ID" value="KNX40905.1"/>
    <property type="molecule type" value="Genomic_DNA"/>
</dbReference>
<dbReference type="Proteomes" id="UP000037046">
    <property type="component" value="Unassembled WGS sequence"/>
</dbReference>
<dbReference type="AlphaFoldDB" id="A0A0L6CT85"/>
<reference evidence="2" key="1">
    <citation type="submission" date="2015-07" db="EMBL/GenBank/DDBJ databases">
        <title>Draft Genome Sequence of Roseovarius tolerans EL-164, a producer of N-Acylated Alanine Methyl Esters (NAMEs).</title>
        <authorList>
            <person name="Voget S."/>
            <person name="Bruns H."/>
            <person name="Wagner-Doebler I."/>
            <person name="Schulz S."/>
            <person name="Daniel R."/>
        </authorList>
    </citation>
    <scope>NUCLEOTIDE SEQUENCE [LARGE SCALE GENOMIC DNA]</scope>
    <source>
        <strain evidence="2">EL-164</strain>
    </source>
</reference>
<comment type="caution">
    <text evidence="1">The sequence shown here is derived from an EMBL/GenBank/DDBJ whole genome shotgun (WGS) entry which is preliminary data.</text>
</comment>
<sequence>MDAKYDFGDIEERAIVYVRPVNVEDLPEDMREQVGDLTTLYAVHSTEGERLALVRDRKLAFLLARQKNMEPVTVH</sequence>
<proteinExistence type="predicted"/>
<gene>
    <name evidence="1" type="ORF">ROTO_25190</name>
</gene>
<accession>A0A0L6CT85</accession>
<dbReference type="RefSeq" id="WP_050663388.1">
    <property type="nucleotide sequence ID" value="NZ_CP118494.1"/>
</dbReference>
<organism evidence="1 2">
    <name type="scientific">Roseovarius tolerans</name>
    <dbReference type="NCBI Taxonomy" id="74031"/>
    <lineage>
        <taxon>Bacteria</taxon>
        <taxon>Pseudomonadati</taxon>
        <taxon>Pseudomonadota</taxon>
        <taxon>Alphaproteobacteria</taxon>
        <taxon>Rhodobacterales</taxon>
        <taxon>Roseobacteraceae</taxon>
        <taxon>Roseovarius</taxon>
    </lineage>
</organism>